<keyword evidence="2" id="KW-0378">Hydrolase</keyword>
<dbReference type="Proteomes" id="UP000008742">
    <property type="component" value="Segment"/>
</dbReference>
<evidence type="ECO:0000259" key="1">
    <source>
        <dbReference type="Pfam" id="PF09343"/>
    </source>
</evidence>
<keyword evidence="3" id="KW-1185">Reference proteome</keyword>
<evidence type="ECO:0000313" key="3">
    <source>
        <dbReference type="Proteomes" id="UP000008742"/>
    </source>
</evidence>
<dbReference type="InterPro" id="IPR011740">
    <property type="entry name" value="DUF2460"/>
</dbReference>
<dbReference type="GO" id="GO:0016787">
    <property type="term" value="F:hydrolase activity"/>
    <property type="evidence" value="ECO:0007669"/>
    <property type="project" value="UniProtKB-KW"/>
</dbReference>
<proteinExistence type="predicted"/>
<evidence type="ECO:0000313" key="2">
    <source>
        <dbReference type="EMBL" id="ADK73482.1"/>
    </source>
</evidence>
<dbReference type="NCBIfam" id="TIGR02217">
    <property type="entry name" value="chp_TIGR02217"/>
    <property type="match status" value="1"/>
</dbReference>
<sequence>MAFDEEQFPTDISRGATARPRRVVDVVTLRSGHEQRNTIWANSRRTYDVSLGLRELEDVYDLIEFWEARRGRLRGFRFKDWSDFTSVGPNTSPSNADQALASLTATTYQLQKVYSPGSNPWTRTIYKPVNGTVLIRDNTGSLTEGVDWTMDYTTGIATFSSAPTGTPTAGFEYDVPVRFEAEELEVNVALFDVGSVPAVNLVEVRI</sequence>
<dbReference type="OrthoDB" id="14445at10239"/>
<organism evidence="2 3">
    <name type="scientific">Roseobacter phage RDJL Phi 1</name>
    <dbReference type="NCBI Taxonomy" id="562742"/>
    <lineage>
        <taxon>Viruses</taxon>
        <taxon>Duplodnaviria</taxon>
        <taxon>Heunggongvirae</taxon>
        <taxon>Uroviricota</taxon>
        <taxon>Caudoviricetes</taxon>
        <taxon>Xiamenvirus</taxon>
        <taxon>Xiamenvirus RDJL1</taxon>
    </lineage>
</organism>
<dbReference type="Pfam" id="PF09343">
    <property type="entry name" value="DUF2460"/>
    <property type="match status" value="1"/>
</dbReference>
<reference evidence="2 3" key="2">
    <citation type="journal article" date="2011" name="Virol. J.">
        <title>Complete genome sequence of a marine roseophage provides evidence into the evolution of gene transfer agents in alphaproteobacteria.</title>
        <authorList>
            <person name="Huang S."/>
            <person name="Zhang Y."/>
            <person name="Chen F."/>
            <person name="Jiao N."/>
        </authorList>
    </citation>
    <scope>NUCLEOTIDE SEQUENCE [LARGE SCALE GENOMIC DNA]</scope>
</reference>
<dbReference type="KEGG" id="vg:10511818"/>
<gene>
    <name evidence="2" type="ORF">RDJLphi1_gp81</name>
</gene>
<feature type="domain" description="DUF2460" evidence="1">
    <location>
        <begin position="5"/>
        <end position="205"/>
    </location>
</feature>
<dbReference type="GeneID" id="10511818"/>
<accession>F4YXU2</accession>
<protein>
    <submittedName>
        <fullName evidence="2">Putative glycoside hydrolase</fullName>
    </submittedName>
</protein>
<name>F4YXU2_9CAUD</name>
<dbReference type="EMBL" id="HM151342">
    <property type="protein sequence ID" value="ADK73482.1"/>
    <property type="molecule type" value="Genomic_DNA"/>
</dbReference>
<dbReference type="RefSeq" id="YP_004421849.1">
    <property type="nucleotide sequence ID" value="NC_015466.1"/>
</dbReference>
<reference evidence="2 3" key="1">
    <citation type="journal article" date="2009" name="Appl. Environ. Microbiol.">
        <title>Roseophage RDJL Phi1, infecting the aerobic anoxygenic phototrophic bacterium Roseobacter denitrificans OCh114.</title>
        <authorList>
            <person name="Zhang Y."/>
            <person name="Jiao N."/>
        </authorList>
    </citation>
    <scope>NUCLEOTIDE SEQUENCE [LARGE SCALE GENOMIC DNA]</scope>
</reference>